<evidence type="ECO:0000313" key="3">
    <source>
        <dbReference type="Proteomes" id="UP000230002"/>
    </source>
</evidence>
<dbReference type="Pfam" id="PF18417">
    <property type="entry name" value="LodA_C"/>
    <property type="match status" value="1"/>
</dbReference>
<sequence>MHRAVFSATALQYERFRNWKDGKFTVGTPFGTKKSIEEYDLQEQPAILTRAALEQTIGDPLYYPGIETYWIVKLPATFDTCVKGLHPPFRVNHDKSDFSLRNTHWWPFARPDEVVALPWHRRLREDKESAMADLTELPRRNWTEGLRDTPEDVSSAFFPGSTDMVRAWTKLGFVAKFDIKPLPVWLEVERELRRPRLASEN</sequence>
<accession>A0A2G8RLT8</accession>
<dbReference type="AlphaFoldDB" id="A0A2G8RLT8"/>
<dbReference type="EMBL" id="AYKW01000069">
    <property type="protein sequence ID" value="PIL22473.1"/>
    <property type="molecule type" value="Genomic_DNA"/>
</dbReference>
<gene>
    <name evidence="2" type="ORF">GSI_15161</name>
</gene>
<protein>
    <recommendedName>
        <fullName evidence="1">L-lysine epsilon oxidase C-terminal domain-containing protein</fullName>
    </recommendedName>
</protein>
<name>A0A2G8RLT8_9APHY</name>
<dbReference type="STRING" id="1077348.A0A2G8RLT8"/>
<keyword evidence="3" id="KW-1185">Reference proteome</keyword>
<dbReference type="InterPro" id="IPR041173">
    <property type="entry name" value="LodA_C"/>
</dbReference>
<feature type="domain" description="L-lysine epsilon oxidase C-terminal" evidence="1">
    <location>
        <begin position="5"/>
        <end position="101"/>
    </location>
</feature>
<organism evidence="2 3">
    <name type="scientific">Ganoderma sinense ZZ0214-1</name>
    <dbReference type="NCBI Taxonomy" id="1077348"/>
    <lineage>
        <taxon>Eukaryota</taxon>
        <taxon>Fungi</taxon>
        <taxon>Dikarya</taxon>
        <taxon>Basidiomycota</taxon>
        <taxon>Agaricomycotina</taxon>
        <taxon>Agaricomycetes</taxon>
        <taxon>Polyporales</taxon>
        <taxon>Polyporaceae</taxon>
        <taxon>Ganoderma</taxon>
    </lineage>
</organism>
<evidence type="ECO:0000259" key="1">
    <source>
        <dbReference type="Pfam" id="PF18417"/>
    </source>
</evidence>
<reference evidence="2 3" key="1">
    <citation type="journal article" date="2015" name="Sci. Rep.">
        <title>Chromosome-level genome map provides insights into diverse defense mechanisms in the medicinal fungus Ganoderma sinense.</title>
        <authorList>
            <person name="Zhu Y."/>
            <person name="Xu J."/>
            <person name="Sun C."/>
            <person name="Zhou S."/>
            <person name="Xu H."/>
            <person name="Nelson D.R."/>
            <person name="Qian J."/>
            <person name="Song J."/>
            <person name="Luo H."/>
            <person name="Xiang L."/>
            <person name="Li Y."/>
            <person name="Xu Z."/>
            <person name="Ji A."/>
            <person name="Wang L."/>
            <person name="Lu S."/>
            <person name="Hayward A."/>
            <person name="Sun W."/>
            <person name="Li X."/>
            <person name="Schwartz D.C."/>
            <person name="Wang Y."/>
            <person name="Chen S."/>
        </authorList>
    </citation>
    <scope>NUCLEOTIDE SEQUENCE [LARGE SCALE GENOMIC DNA]</scope>
    <source>
        <strain evidence="2 3">ZZ0214-1</strain>
    </source>
</reference>
<dbReference type="Proteomes" id="UP000230002">
    <property type="component" value="Unassembled WGS sequence"/>
</dbReference>
<evidence type="ECO:0000313" key="2">
    <source>
        <dbReference type="EMBL" id="PIL22473.1"/>
    </source>
</evidence>
<proteinExistence type="predicted"/>
<dbReference type="OrthoDB" id="3253404at2759"/>
<comment type="caution">
    <text evidence="2">The sequence shown here is derived from an EMBL/GenBank/DDBJ whole genome shotgun (WGS) entry which is preliminary data.</text>
</comment>